<feature type="domain" description="Cytidyltransferase-like" evidence="3">
    <location>
        <begin position="63"/>
        <end position="93"/>
    </location>
</feature>
<dbReference type="PANTHER" id="PTHR10739">
    <property type="entry name" value="CYTIDYLYLTRANSFERASE"/>
    <property type="match status" value="1"/>
</dbReference>
<dbReference type="AlphaFoldDB" id="A0A162ZUI2"/>
<dbReference type="InterPro" id="IPR014729">
    <property type="entry name" value="Rossmann-like_a/b/a_fold"/>
</dbReference>
<organism evidence="4 5">
    <name type="scientific">Mucor lusitanicus CBS 277.49</name>
    <dbReference type="NCBI Taxonomy" id="747725"/>
    <lineage>
        <taxon>Eukaryota</taxon>
        <taxon>Fungi</taxon>
        <taxon>Fungi incertae sedis</taxon>
        <taxon>Mucoromycota</taxon>
        <taxon>Mucoromycotina</taxon>
        <taxon>Mucoromycetes</taxon>
        <taxon>Mucorales</taxon>
        <taxon>Mucorineae</taxon>
        <taxon>Mucoraceae</taxon>
        <taxon>Mucor</taxon>
    </lineage>
</organism>
<evidence type="ECO:0000259" key="3">
    <source>
        <dbReference type="Pfam" id="PF01467"/>
    </source>
</evidence>
<protein>
    <recommendedName>
        <fullName evidence="1">choline-phosphate cytidylyltransferase</fullName>
        <ecNumber evidence="1">2.7.7.15</ecNumber>
    </recommendedName>
</protein>
<gene>
    <name evidence="4" type="ORF">MUCCIDRAFT_175519</name>
</gene>
<comment type="caution">
    <text evidence="4">The sequence shown here is derived from an EMBL/GenBank/DDBJ whole genome shotgun (WGS) entry which is preliminary data.</text>
</comment>
<dbReference type="Proteomes" id="UP000077051">
    <property type="component" value="Unassembled WGS sequence"/>
</dbReference>
<dbReference type="PANTHER" id="PTHR10739:SF13">
    <property type="entry name" value="CHOLINE-PHOSPHATE CYTIDYLYLTRANSFERASE"/>
    <property type="match status" value="1"/>
</dbReference>
<reference evidence="4 5" key="1">
    <citation type="submission" date="2015-06" db="EMBL/GenBank/DDBJ databases">
        <title>Expansion of signal transduction pathways in fungi by whole-genome duplication.</title>
        <authorList>
            <consortium name="DOE Joint Genome Institute"/>
            <person name="Corrochano L.M."/>
            <person name="Kuo A."/>
            <person name="Marcet-Houben M."/>
            <person name="Polaino S."/>
            <person name="Salamov A."/>
            <person name="Villalobos J.M."/>
            <person name="Alvarez M.I."/>
            <person name="Avalos J."/>
            <person name="Benito E.P."/>
            <person name="Benoit I."/>
            <person name="Burger G."/>
            <person name="Camino L.P."/>
            <person name="Canovas D."/>
            <person name="Cerda-Olmedo E."/>
            <person name="Cheng J.-F."/>
            <person name="Dominguez A."/>
            <person name="Elias M."/>
            <person name="Eslava A.P."/>
            <person name="Glaser F."/>
            <person name="Grimwood J."/>
            <person name="Gutierrez G."/>
            <person name="Heitman J."/>
            <person name="Henrissat B."/>
            <person name="Iturriaga E.A."/>
            <person name="Lang B.F."/>
            <person name="Lavin J.L."/>
            <person name="Lee S."/>
            <person name="Li W."/>
            <person name="Lindquist E."/>
            <person name="Lopez-Garcia S."/>
            <person name="Luque E.M."/>
            <person name="Marcos A.T."/>
            <person name="Martin J."/>
            <person name="Mccluskey K."/>
            <person name="Medina H.R."/>
            <person name="Miralles-Duran A."/>
            <person name="Miyazaki A."/>
            <person name="Munoz-Torres E."/>
            <person name="Oguiza J.A."/>
            <person name="Ohm R."/>
            <person name="Olmedo M."/>
            <person name="Orejas M."/>
            <person name="Ortiz-Castellanos L."/>
            <person name="Pisabarro A.G."/>
            <person name="Rodriguez-Romero J."/>
            <person name="Ruiz-Herrera J."/>
            <person name="Ruiz-Vazquez R."/>
            <person name="Sanz C."/>
            <person name="Schackwitz W."/>
            <person name="Schmutz J."/>
            <person name="Shahriari M."/>
            <person name="Shelest E."/>
            <person name="Silva-Franco F."/>
            <person name="Soanes D."/>
            <person name="Syed K."/>
            <person name="Tagua V.G."/>
            <person name="Talbot N.J."/>
            <person name="Thon M."/>
            <person name="De Vries R.P."/>
            <person name="Wiebenga A."/>
            <person name="Yadav J.S."/>
            <person name="Braun E.L."/>
            <person name="Baker S."/>
            <person name="Garre V."/>
            <person name="Horwitz B."/>
            <person name="Torres-Martinez S."/>
            <person name="Idnurm A."/>
            <person name="Herrera-Estrella A."/>
            <person name="Gabaldon T."/>
            <person name="Grigoriev I.V."/>
        </authorList>
    </citation>
    <scope>NUCLEOTIDE SEQUENCE [LARGE SCALE GENOMIC DNA]</scope>
    <source>
        <strain evidence="4 5">CBS 277.49</strain>
    </source>
</reference>
<sequence length="94" mass="10623">MSKNTIKEGFPTPMASPPNLKRSHSEISVINQVEDDDLNTCQLPQGFDFKINQPPTDRPVRIYCDGIYDMFHFGHAKALEQAKKAFPNVYLLVG</sequence>
<dbReference type="STRING" id="747725.A0A162ZUI2"/>
<evidence type="ECO:0000313" key="4">
    <source>
        <dbReference type="EMBL" id="OAD07907.1"/>
    </source>
</evidence>
<name>A0A162ZUI2_MUCCL</name>
<dbReference type="EMBL" id="AMYB01000001">
    <property type="protein sequence ID" value="OAD07907.1"/>
    <property type="molecule type" value="Genomic_DNA"/>
</dbReference>
<dbReference type="SUPFAM" id="SSF52374">
    <property type="entry name" value="Nucleotidylyl transferase"/>
    <property type="match status" value="1"/>
</dbReference>
<evidence type="ECO:0000313" key="5">
    <source>
        <dbReference type="Proteomes" id="UP000077051"/>
    </source>
</evidence>
<dbReference type="VEuPathDB" id="FungiDB:MUCCIDRAFT_175519"/>
<dbReference type="GO" id="GO:0031210">
    <property type="term" value="F:phosphatidylcholine binding"/>
    <property type="evidence" value="ECO:0007669"/>
    <property type="project" value="TreeGrafter"/>
</dbReference>
<feature type="non-terminal residue" evidence="4">
    <location>
        <position position="94"/>
    </location>
</feature>
<keyword evidence="5" id="KW-1185">Reference proteome</keyword>
<dbReference type="Pfam" id="PF01467">
    <property type="entry name" value="CTP_transf_like"/>
    <property type="match status" value="1"/>
</dbReference>
<accession>A0A162ZUI2</accession>
<dbReference type="InterPro" id="IPR045049">
    <property type="entry name" value="Pcy1-like"/>
</dbReference>
<dbReference type="InterPro" id="IPR004821">
    <property type="entry name" value="Cyt_trans-like"/>
</dbReference>
<dbReference type="EC" id="2.7.7.15" evidence="1"/>
<evidence type="ECO:0000256" key="2">
    <source>
        <dbReference type="SAM" id="MobiDB-lite"/>
    </source>
</evidence>
<dbReference type="Gene3D" id="3.40.50.620">
    <property type="entry name" value="HUPs"/>
    <property type="match status" value="1"/>
</dbReference>
<proteinExistence type="predicted"/>
<feature type="region of interest" description="Disordered" evidence="2">
    <location>
        <begin position="1"/>
        <end position="22"/>
    </location>
</feature>
<dbReference type="OrthoDB" id="17102at2759"/>
<dbReference type="NCBIfam" id="TIGR00125">
    <property type="entry name" value="cyt_tran_rel"/>
    <property type="match status" value="1"/>
</dbReference>
<dbReference type="GO" id="GO:0004105">
    <property type="term" value="F:choline-phosphate cytidylyltransferase activity"/>
    <property type="evidence" value="ECO:0007669"/>
    <property type="project" value="UniProtKB-EC"/>
</dbReference>
<evidence type="ECO:0000256" key="1">
    <source>
        <dbReference type="ARBA" id="ARBA00026101"/>
    </source>
</evidence>